<evidence type="ECO:0000313" key="3">
    <source>
        <dbReference type="EMBL" id="GAA2281787.1"/>
    </source>
</evidence>
<sequence>MSLLDCVDAGDANGVVAALAALGPAERRALLPELKRRRKKLSVAWWEHSGGHKLALLVAGLGCNTAPSAAFSWASGVGSPAGIVVWQNEAVLAVVDQQSPEWQSEVLRRIAERRPTAWLGDEYPAIERLARATGLPVPVTDGVVLAWQRHHVPPYATEEYRRELLLRLVQAPSTPSLLLGLFGVVGAGDQLGEAWRGAVLGLIEAGVVERDEILDRCLARLARGGRPGDQRGFQRLLEELAPTPEEIAARIRAYLPLLDSLSPVAALGQAQLAEADAAGLLEPEHLTEASTTVFFRSEKKLLRAQLAWLDRSGRRSPDWAAAAVRGAALAFGQSDAELQERALKVAARHLKVAGPALLPELQAATELLGPAQAASAVALFGLDAPAASDAAAPYEELLPPLPQSVPLAEPLDGPVGVAEELAAVLAGDDSVAAFERTLAGLVREAFRDGEALRAALKPVLGEEEWAETLSVWSPDHTWIALAAAAAAGQVTEARAHAMLQGQGPLRTEHQERLSAVHATRVHEAAALIVLGRTPFLVATPSYADGGLEAAVLVERLAALEAAEGEVGAADFSQALLRVLPTDDPAVQAAAVQLRSAEGRRLAQWLAQGGLPGQRTERLPAGAGPRACPRVTQPGLAPDQEPGLHPDIRRMLNPMVDGEGRHILVYGDIATPYALAVLPCHREELAVRLGNAIIEAAQYGAKGAQLLPQLVEAGGPAGPGVHLTVACALGAATAEDRTAAVDALLLLAAQDALDADRLGADLAEAVRCGVAPLNRVPLTLRQAAESGAYGTVWSVLRAALPGLLAPEPIRGVPELLAIAADCAARSGATGALPVVEALAARRGSSRLLKEARALHAVLTAS</sequence>
<dbReference type="InterPro" id="IPR056727">
    <property type="entry name" value="DUF7825"/>
</dbReference>
<proteinExistence type="predicted"/>
<feature type="region of interest" description="Disordered" evidence="1">
    <location>
        <begin position="613"/>
        <end position="643"/>
    </location>
</feature>
<dbReference type="RefSeq" id="WP_344641458.1">
    <property type="nucleotide sequence ID" value="NZ_BAAATR010000090.1"/>
</dbReference>
<comment type="caution">
    <text evidence="3">The sequence shown here is derived from an EMBL/GenBank/DDBJ whole genome shotgun (WGS) entry which is preliminary data.</text>
</comment>
<keyword evidence="4" id="KW-1185">Reference proteome</keyword>
<dbReference type="EMBL" id="BAAATR010000090">
    <property type="protein sequence ID" value="GAA2281787.1"/>
    <property type="molecule type" value="Genomic_DNA"/>
</dbReference>
<evidence type="ECO:0000259" key="2">
    <source>
        <dbReference type="Pfam" id="PF25149"/>
    </source>
</evidence>
<reference evidence="4" key="1">
    <citation type="journal article" date="2019" name="Int. J. Syst. Evol. Microbiol.">
        <title>The Global Catalogue of Microorganisms (GCM) 10K type strain sequencing project: providing services to taxonomists for standard genome sequencing and annotation.</title>
        <authorList>
            <consortium name="The Broad Institute Genomics Platform"/>
            <consortium name="The Broad Institute Genome Sequencing Center for Infectious Disease"/>
            <person name="Wu L."/>
            <person name="Ma J."/>
        </authorList>
    </citation>
    <scope>NUCLEOTIDE SEQUENCE [LARGE SCALE GENOMIC DNA]</scope>
    <source>
        <strain evidence="4">JCM 7356</strain>
    </source>
</reference>
<gene>
    <name evidence="3" type="ORF">GCM10010430_79730</name>
</gene>
<dbReference type="Pfam" id="PF25149">
    <property type="entry name" value="DUF7825"/>
    <property type="match status" value="1"/>
</dbReference>
<protein>
    <submittedName>
        <fullName evidence="3">DUF6493 family protein</fullName>
    </submittedName>
</protein>
<evidence type="ECO:0000313" key="4">
    <source>
        <dbReference type="Proteomes" id="UP001500305"/>
    </source>
</evidence>
<evidence type="ECO:0000256" key="1">
    <source>
        <dbReference type="SAM" id="MobiDB-lite"/>
    </source>
</evidence>
<accession>A0ABP5RYJ7</accession>
<organism evidence="3 4">
    <name type="scientific">Kitasatospora cystarginea</name>
    <dbReference type="NCBI Taxonomy" id="58350"/>
    <lineage>
        <taxon>Bacteria</taxon>
        <taxon>Bacillati</taxon>
        <taxon>Actinomycetota</taxon>
        <taxon>Actinomycetes</taxon>
        <taxon>Kitasatosporales</taxon>
        <taxon>Streptomycetaceae</taxon>
        <taxon>Kitasatospora</taxon>
    </lineage>
</organism>
<feature type="domain" description="DUF7825" evidence="2">
    <location>
        <begin position="671"/>
        <end position="841"/>
    </location>
</feature>
<dbReference type="Proteomes" id="UP001500305">
    <property type="component" value="Unassembled WGS sequence"/>
</dbReference>
<name>A0ABP5RYJ7_9ACTN</name>